<feature type="domain" description="GS beta-grasp" evidence="9">
    <location>
        <begin position="28"/>
        <end position="129"/>
    </location>
</feature>
<dbReference type="STRING" id="989370.AOQ71_09825"/>
<evidence type="ECO:0000259" key="10">
    <source>
        <dbReference type="PROSITE" id="PS51987"/>
    </source>
</evidence>
<dbReference type="Pfam" id="PF00120">
    <property type="entry name" value="Gln-synt_C"/>
    <property type="match status" value="1"/>
</dbReference>
<protein>
    <submittedName>
        <fullName evidence="11">Glutamine synthetase</fullName>
    </submittedName>
</protein>
<dbReference type="Gene3D" id="3.30.590.10">
    <property type="entry name" value="Glutamine synthetase/guanido kinase, catalytic domain"/>
    <property type="match status" value="1"/>
</dbReference>
<evidence type="ECO:0000313" key="12">
    <source>
        <dbReference type="Proteomes" id="UP000051936"/>
    </source>
</evidence>
<dbReference type="InterPro" id="IPR008146">
    <property type="entry name" value="Gln_synth_cat_dom"/>
</dbReference>
<dbReference type="FunFam" id="3.10.20.70:FF:000021">
    <property type="entry name" value="L-glutamine synthetase"/>
    <property type="match status" value="1"/>
</dbReference>
<dbReference type="GO" id="GO:0005524">
    <property type="term" value="F:ATP binding"/>
    <property type="evidence" value="ECO:0007669"/>
    <property type="project" value="UniProtKB-KW"/>
</dbReference>
<sequence>MTFIARHALWSDEQKDAAARMRRIVEERNLEVIRLAFPDQHGILRGKTIIATEAIVSLESGCSITTTMLAKDTSHRTVFPVFTSGGGFGMKEMEGAADVLMVADPTTFRVLPWAPTTGWVLCDLYFNDGRPVPFATRGLYKRVLDELGRGGHDFVAGLEVEFHIFKLDDPHMRAEDAGQPGTPPSVSLLSHGYQYLTEQRFDQMEPVLEILRRDIVALGLPLRSVEVEFGPSQCEFTFAPRKGLEPADNMVLFRSAVKQIARRHGYHATFMCRPKLPNLFASGWHLHQSIVSRASGDNLFMAKEAGQPLSEFGRYYLGGLLDHARAATVFTTPTINGYKRYRSYSLAPDRAIWGRDNRGVMIRVLGGPGDAATRLENRVGEPAANPYLYMAAQILAGLDGVDRKLDPGPSADTPYETKAPLLPKSLRDAVSALKDDPFFREKLGAEFVDYYTHIKNAEIDRFLAEVTDWEHREYFEMF</sequence>
<dbReference type="Gene3D" id="3.10.20.70">
    <property type="entry name" value="Glutamine synthetase, N-terminal domain"/>
    <property type="match status" value="1"/>
</dbReference>
<dbReference type="PROSITE" id="PS51987">
    <property type="entry name" value="GS_CATALYTIC"/>
    <property type="match status" value="1"/>
</dbReference>
<comment type="function">
    <text evidence="2">Catalyzes the ATP-dependent biosynthesis of glutamine from glutamate and ammonia.</text>
</comment>
<evidence type="ECO:0000256" key="4">
    <source>
        <dbReference type="ARBA" id="ARBA00022741"/>
    </source>
</evidence>
<comment type="caution">
    <text evidence="11">The sequence shown here is derived from an EMBL/GenBank/DDBJ whole genome shotgun (WGS) entry which is preliminary data.</text>
</comment>
<dbReference type="InterPro" id="IPR036651">
    <property type="entry name" value="Gln_synt_N_sf"/>
</dbReference>
<evidence type="ECO:0000259" key="9">
    <source>
        <dbReference type="PROSITE" id="PS51986"/>
    </source>
</evidence>
<dbReference type="GO" id="GO:0006542">
    <property type="term" value="P:glutamine biosynthetic process"/>
    <property type="evidence" value="ECO:0007669"/>
    <property type="project" value="InterPro"/>
</dbReference>
<keyword evidence="12" id="KW-1185">Reference proteome</keyword>
<comment type="cofactor">
    <cofactor evidence="1">
        <name>Mg(2+)</name>
        <dbReference type="ChEBI" id="CHEBI:18420"/>
    </cofactor>
</comment>
<dbReference type="SMART" id="SM01230">
    <property type="entry name" value="Gln-synt_C"/>
    <property type="match status" value="1"/>
</dbReference>
<evidence type="ECO:0000256" key="5">
    <source>
        <dbReference type="ARBA" id="ARBA00022840"/>
    </source>
</evidence>
<dbReference type="EMBL" id="LJYG01000044">
    <property type="protein sequence ID" value="KRQ15295.1"/>
    <property type="molecule type" value="Genomic_DNA"/>
</dbReference>
<dbReference type="InterPro" id="IPR014746">
    <property type="entry name" value="Gln_synth/guanido_kin_cat_dom"/>
</dbReference>
<evidence type="ECO:0000256" key="7">
    <source>
        <dbReference type="PROSITE-ProRule" id="PRU01330"/>
    </source>
</evidence>
<keyword evidence="3" id="KW-0436">Ligase</keyword>
<accession>A0A0R3E869</accession>
<evidence type="ECO:0000256" key="6">
    <source>
        <dbReference type="ARBA" id="ARBA00023231"/>
    </source>
</evidence>
<evidence type="ECO:0000256" key="8">
    <source>
        <dbReference type="RuleBase" id="RU000384"/>
    </source>
</evidence>
<keyword evidence="6" id="KW-0535">Nitrogen fixation</keyword>
<name>A0A0R3E869_9BRAD</name>
<proteinExistence type="inferred from homology"/>
<dbReference type="AlphaFoldDB" id="A0A0R3E869"/>
<evidence type="ECO:0000256" key="3">
    <source>
        <dbReference type="ARBA" id="ARBA00022598"/>
    </source>
</evidence>
<comment type="similarity">
    <text evidence="7 8">Belongs to the glutamine synthetase family.</text>
</comment>
<organism evidence="11 12">
    <name type="scientific">Bradyrhizobium manausense</name>
    <dbReference type="NCBI Taxonomy" id="989370"/>
    <lineage>
        <taxon>Bacteria</taxon>
        <taxon>Pseudomonadati</taxon>
        <taxon>Pseudomonadota</taxon>
        <taxon>Alphaproteobacteria</taxon>
        <taxon>Hyphomicrobiales</taxon>
        <taxon>Nitrobacteraceae</taxon>
        <taxon>Bradyrhizobium</taxon>
    </lineage>
</organism>
<dbReference type="RefSeq" id="WP_057745121.1">
    <property type="nucleotide sequence ID" value="NZ_LJYG01000044.1"/>
</dbReference>
<dbReference type="SUPFAM" id="SSF54368">
    <property type="entry name" value="Glutamine synthetase, N-terminal domain"/>
    <property type="match status" value="1"/>
</dbReference>
<dbReference type="PANTHER" id="PTHR43785:SF12">
    <property type="entry name" value="TYPE-1 GLUTAMINE SYNTHETASE 2"/>
    <property type="match status" value="1"/>
</dbReference>
<dbReference type="GO" id="GO:0004356">
    <property type="term" value="F:glutamine synthetase activity"/>
    <property type="evidence" value="ECO:0007669"/>
    <property type="project" value="InterPro"/>
</dbReference>
<evidence type="ECO:0000256" key="2">
    <source>
        <dbReference type="ARBA" id="ARBA00003117"/>
    </source>
</evidence>
<keyword evidence="5" id="KW-0067">ATP-binding</keyword>
<dbReference type="PROSITE" id="PS51986">
    <property type="entry name" value="GS_BETA_GRASP"/>
    <property type="match status" value="1"/>
</dbReference>
<keyword evidence="4" id="KW-0547">Nucleotide-binding</keyword>
<reference evidence="11 12" key="1">
    <citation type="submission" date="2015-09" db="EMBL/GenBank/DDBJ databases">
        <title>Draft Genome Sequence of Bradyrhizobium manausense Strain BR 3351T, a Novel Symbiotic Nitrogen-Fixing Alphaproteobacterium Isolated from Brazilian Amazon Rain Forest.</title>
        <authorList>
            <person name="De Araujo J.L."/>
            <person name="Zilli J.E."/>
        </authorList>
    </citation>
    <scope>NUCLEOTIDE SEQUENCE [LARGE SCALE GENOMIC DNA]</scope>
    <source>
        <strain evidence="11 12">BR3351</strain>
    </source>
</reference>
<dbReference type="PANTHER" id="PTHR43785">
    <property type="entry name" value="GAMMA-GLUTAMYLPUTRESCINE SYNTHETASE"/>
    <property type="match status" value="1"/>
</dbReference>
<dbReference type="SUPFAM" id="SSF55931">
    <property type="entry name" value="Glutamine synthetase/guanido kinase"/>
    <property type="match status" value="1"/>
</dbReference>
<evidence type="ECO:0000313" key="11">
    <source>
        <dbReference type="EMBL" id="KRQ15295.1"/>
    </source>
</evidence>
<dbReference type="InterPro" id="IPR008147">
    <property type="entry name" value="Gln_synt_N"/>
</dbReference>
<dbReference type="Proteomes" id="UP000051936">
    <property type="component" value="Unassembled WGS sequence"/>
</dbReference>
<dbReference type="OrthoDB" id="9807095at2"/>
<gene>
    <name evidence="11" type="ORF">AOQ71_09825</name>
</gene>
<feature type="domain" description="GS catalytic" evidence="10">
    <location>
        <begin position="136"/>
        <end position="478"/>
    </location>
</feature>
<evidence type="ECO:0000256" key="1">
    <source>
        <dbReference type="ARBA" id="ARBA00001946"/>
    </source>
</evidence>